<evidence type="ECO:0000313" key="7">
    <source>
        <dbReference type="Proteomes" id="UP001332243"/>
    </source>
</evidence>
<dbReference type="Gene3D" id="1.10.1200.10">
    <property type="entry name" value="ACP-like"/>
    <property type="match status" value="1"/>
</dbReference>
<name>A0ABU7RWP0_9ACTN</name>
<feature type="region of interest" description="Disordered" evidence="4">
    <location>
        <begin position="603"/>
        <end position="625"/>
    </location>
</feature>
<dbReference type="SUPFAM" id="SSF47336">
    <property type="entry name" value="ACP-like"/>
    <property type="match status" value="1"/>
</dbReference>
<dbReference type="Pfam" id="PF00501">
    <property type="entry name" value="AMP-binding"/>
    <property type="match status" value="1"/>
</dbReference>
<dbReference type="InterPro" id="IPR045851">
    <property type="entry name" value="AMP-bd_C_sf"/>
</dbReference>
<dbReference type="Gene3D" id="3.30.300.30">
    <property type="match status" value="1"/>
</dbReference>
<evidence type="ECO:0000256" key="1">
    <source>
        <dbReference type="ARBA" id="ARBA00001957"/>
    </source>
</evidence>
<dbReference type="InterPro" id="IPR036736">
    <property type="entry name" value="ACP-like_sf"/>
</dbReference>
<dbReference type="InterPro" id="IPR009081">
    <property type="entry name" value="PP-bd_ACP"/>
</dbReference>
<evidence type="ECO:0000256" key="2">
    <source>
        <dbReference type="ARBA" id="ARBA00022450"/>
    </source>
</evidence>
<dbReference type="PROSITE" id="PS50075">
    <property type="entry name" value="CARRIER"/>
    <property type="match status" value="1"/>
</dbReference>
<proteinExistence type="predicted"/>
<dbReference type="Gene3D" id="3.30.559.10">
    <property type="entry name" value="Chloramphenicol acetyltransferase-like domain"/>
    <property type="match status" value="1"/>
</dbReference>
<dbReference type="InterPro" id="IPR000873">
    <property type="entry name" value="AMP-dep_synth/lig_dom"/>
</dbReference>
<evidence type="ECO:0000256" key="4">
    <source>
        <dbReference type="SAM" id="MobiDB-lite"/>
    </source>
</evidence>
<feature type="domain" description="Carrier" evidence="5">
    <location>
        <begin position="1028"/>
        <end position="1103"/>
    </location>
</feature>
<feature type="compositionally biased region" description="Gly residues" evidence="4">
    <location>
        <begin position="186"/>
        <end position="197"/>
    </location>
</feature>
<comment type="caution">
    <text evidence="6">The sequence shown here is derived from an EMBL/GenBank/DDBJ whole genome shotgun (WGS) entry which is preliminary data.</text>
</comment>
<evidence type="ECO:0000259" key="5">
    <source>
        <dbReference type="PROSITE" id="PS50075"/>
    </source>
</evidence>
<dbReference type="NCBIfam" id="TIGR01733">
    <property type="entry name" value="AA-adenyl-dom"/>
    <property type="match status" value="1"/>
</dbReference>
<feature type="region of interest" description="Disordered" evidence="4">
    <location>
        <begin position="179"/>
        <end position="211"/>
    </location>
</feature>
<dbReference type="Gene3D" id="3.30.559.30">
    <property type="entry name" value="Nonribosomal peptide synthetase, condensation domain"/>
    <property type="match status" value="1"/>
</dbReference>
<dbReference type="PROSITE" id="PS00455">
    <property type="entry name" value="AMP_BINDING"/>
    <property type="match status" value="1"/>
</dbReference>
<protein>
    <submittedName>
        <fullName evidence="6">Amino acid adenylation domain-containing protein</fullName>
    </submittedName>
</protein>
<dbReference type="SUPFAM" id="SSF56801">
    <property type="entry name" value="Acetyl-CoA synthetase-like"/>
    <property type="match status" value="1"/>
</dbReference>
<organism evidence="6 7">
    <name type="scientific">Plantactinospora sonchi</name>
    <dbReference type="NCBI Taxonomy" id="1544735"/>
    <lineage>
        <taxon>Bacteria</taxon>
        <taxon>Bacillati</taxon>
        <taxon>Actinomycetota</taxon>
        <taxon>Actinomycetes</taxon>
        <taxon>Micromonosporales</taxon>
        <taxon>Micromonosporaceae</taxon>
        <taxon>Plantactinospora</taxon>
    </lineage>
</organism>
<feature type="region of interest" description="Disordered" evidence="4">
    <location>
        <begin position="973"/>
        <end position="993"/>
    </location>
</feature>
<feature type="compositionally biased region" description="Low complexity" evidence="4">
    <location>
        <begin position="608"/>
        <end position="625"/>
    </location>
</feature>
<dbReference type="Proteomes" id="UP001332243">
    <property type="component" value="Unassembled WGS sequence"/>
</dbReference>
<dbReference type="RefSeq" id="WP_331216049.1">
    <property type="nucleotide sequence ID" value="NZ_JAZGQK010000017.1"/>
</dbReference>
<dbReference type="Pfam" id="PF00550">
    <property type="entry name" value="PP-binding"/>
    <property type="match status" value="1"/>
</dbReference>
<accession>A0ABU7RWP0</accession>
<dbReference type="InterPro" id="IPR042099">
    <property type="entry name" value="ANL_N_sf"/>
</dbReference>
<dbReference type="Gene3D" id="3.40.50.12780">
    <property type="entry name" value="N-terminal domain of ligase-like"/>
    <property type="match status" value="1"/>
</dbReference>
<dbReference type="InterPro" id="IPR023213">
    <property type="entry name" value="CAT-like_dom_sf"/>
</dbReference>
<keyword evidence="7" id="KW-1185">Reference proteome</keyword>
<dbReference type="InterPro" id="IPR010071">
    <property type="entry name" value="AA_adenyl_dom"/>
</dbReference>
<sequence>MTRATRARPDHDTGAGAAVQPGAGVLSRKEEALWLFQRLAPRAAVDNLAFAVSTSGSLDPVTLAAAVRELARRHPVLRTVFPVGADGTPYRRRLAADEVVPPVLTVSSTPAGLGDTLATVTRRPFDLTAEPPFRVARVVLPDSTTVLCLVVHHIAFDGRSAGIALPELATIYLELAGRTGSADGTPDGGTGSTGGTPGDEQTSPPATPSATSLRYWTERLAGIDPRSLPLGRARPEPPAPTFAGARIERQLGAESRAALDVLRRRLRVTDNMVLLTAYLALLARHGAGPDLVVAVPVDTRDRAAAGLVGYHVNTLPLRVTVPPGASFRELATEVRAQLVAGLDHADVSFESLLGALGLETMNWRAPLFRHMFNFLPATTVVPAGPLPDAAWVTVDPGLSRYDLQMVVLRWPDRIALQAVYSTEIHDAGYVRALLNRYELLLRAAATDPDRPLGDLDLWHPDERAALDRENGPAGADTPPLPRLIAERAGRTPGAPALVEATGEGRDHAWLAARAALLRGRLAAAGVGPGDVVAVALPRGGDLAAAVLATWSLRAAYLPVDPGQPAARLRARLDAADVRAVLTGTDLPAEGTADRRVLRVDRLTPDPLATAGPTGTPAGTEPEPAGALSDALCQVRDDDLAYVIFTSGSTGEPKGVEISHGALANLVGFFAHRLAVTDRERILWLTSFGFDISALELFLALSHGGAAVVAPDQAQFQPELLLDLVTRHDVAIVQTTPTIWRLVAGRLGTELAGRRVLCGGEPLSAALADRLLGSGCRLFNVYGPTETTIWSTVAEIRPGVRDPVGIGGPIWRTTLHVLDDEGRELPPGVVGELWIGGAGVARGYLRRPDLTAERFSDVPGAGRRYRTGDLATWCPDGTVELLGRADRQVKLRGRRIELGEIEAVLEQHPAVAAAAVQVYGDPQSDGRLVGYVQPADASDNLLADVARHAAAVLPHYLVPGELIRLDALPRNPSGKVDHRALPEPSPPSDRAGPVGFDAVARTGAAPDVAVRSVATGTGPAGSTPEAAAPATDPLVRSLTDIWADLLGRPDVDERSNFFAAGGQSLLAAVLAARIAERTGHEVTLHDVFSAPTPYELARIVRDGPDPARAAESDG</sequence>
<comment type="cofactor">
    <cofactor evidence="1">
        <name>pantetheine 4'-phosphate</name>
        <dbReference type="ChEBI" id="CHEBI:47942"/>
    </cofactor>
</comment>
<dbReference type="SUPFAM" id="SSF52777">
    <property type="entry name" value="CoA-dependent acyltransferases"/>
    <property type="match status" value="2"/>
</dbReference>
<evidence type="ECO:0000256" key="3">
    <source>
        <dbReference type="ARBA" id="ARBA00022553"/>
    </source>
</evidence>
<dbReference type="SMART" id="SM00823">
    <property type="entry name" value="PKS_PP"/>
    <property type="match status" value="1"/>
</dbReference>
<reference evidence="6 7" key="1">
    <citation type="submission" date="2024-01" db="EMBL/GenBank/DDBJ databases">
        <title>Genome insights into Plantactinospora sonchi sp. nov.</title>
        <authorList>
            <person name="Wang L."/>
        </authorList>
    </citation>
    <scope>NUCLEOTIDE SEQUENCE [LARGE SCALE GENOMIC DNA]</scope>
    <source>
        <strain evidence="6 7">NEAU-QY2</strain>
    </source>
</reference>
<dbReference type="InterPro" id="IPR020845">
    <property type="entry name" value="AMP-binding_CS"/>
</dbReference>
<dbReference type="EMBL" id="JAZGQK010000017">
    <property type="protein sequence ID" value="MEE6260940.1"/>
    <property type="molecule type" value="Genomic_DNA"/>
</dbReference>
<dbReference type="InterPro" id="IPR001242">
    <property type="entry name" value="Condensation_dom"/>
</dbReference>
<dbReference type="PANTHER" id="PTHR45527:SF1">
    <property type="entry name" value="FATTY ACID SYNTHASE"/>
    <property type="match status" value="1"/>
</dbReference>
<feature type="compositionally biased region" description="Polar residues" evidence="4">
    <location>
        <begin position="199"/>
        <end position="211"/>
    </location>
</feature>
<dbReference type="InterPro" id="IPR020806">
    <property type="entry name" value="PKS_PP-bd"/>
</dbReference>
<gene>
    <name evidence="6" type="ORF">V1633_20860</name>
</gene>
<dbReference type="Pfam" id="PF00668">
    <property type="entry name" value="Condensation"/>
    <property type="match status" value="1"/>
</dbReference>
<dbReference type="Pfam" id="PF13193">
    <property type="entry name" value="AMP-binding_C"/>
    <property type="match status" value="1"/>
</dbReference>
<keyword evidence="3" id="KW-0597">Phosphoprotein</keyword>
<evidence type="ECO:0000313" key="6">
    <source>
        <dbReference type="EMBL" id="MEE6260940.1"/>
    </source>
</evidence>
<dbReference type="PANTHER" id="PTHR45527">
    <property type="entry name" value="NONRIBOSOMAL PEPTIDE SYNTHETASE"/>
    <property type="match status" value="1"/>
</dbReference>
<dbReference type="InterPro" id="IPR025110">
    <property type="entry name" value="AMP-bd_C"/>
</dbReference>
<keyword evidence="2" id="KW-0596">Phosphopantetheine</keyword>